<dbReference type="STRING" id="323098.Nwi_1307"/>
<dbReference type="OrthoDB" id="8265140at2"/>
<dbReference type="Proteomes" id="UP000002531">
    <property type="component" value="Chromosome"/>
</dbReference>
<dbReference type="KEGG" id="nwi:Nwi_1307"/>
<protein>
    <submittedName>
        <fullName evidence="1">Uncharacterized protein</fullName>
    </submittedName>
</protein>
<dbReference type="EMBL" id="CP000115">
    <property type="protein sequence ID" value="ABA04568.1"/>
    <property type="molecule type" value="Genomic_DNA"/>
</dbReference>
<dbReference type="eggNOG" id="ENOG50331C8">
    <property type="taxonomic scope" value="Bacteria"/>
</dbReference>
<sequence length="225" mass="25784">MKQIDEVDIFKFWKEVGPSEKVHPADREILFNAPNKFDLDYLPTPFYGPLRTAPIVLLYTNPGLSDKDKKAGSDPSEQQFYFRQRQGNEWLRDQRGLTEKSWWVSRTKRICADPEYLRSRVAVLELCPYHSSSFVDAKMARTLPSYQTALGWAHQYLFPMARARERVVICLRAAKRWGLQRNASDGFLFAPGVNRSGHMLSQDRDVIIQTARKIIGLDSGSGACL</sequence>
<evidence type="ECO:0000313" key="1">
    <source>
        <dbReference type="EMBL" id="ABA04568.1"/>
    </source>
</evidence>
<dbReference type="RefSeq" id="WP_011314588.1">
    <property type="nucleotide sequence ID" value="NC_007406.1"/>
</dbReference>
<accession>Q3ST23</accession>
<organism evidence="1 2">
    <name type="scientific">Nitrobacter winogradskyi (strain ATCC 25391 / DSM 10237 / CIP 104748 / NCIMB 11846 / Nb-255)</name>
    <dbReference type="NCBI Taxonomy" id="323098"/>
    <lineage>
        <taxon>Bacteria</taxon>
        <taxon>Pseudomonadati</taxon>
        <taxon>Pseudomonadota</taxon>
        <taxon>Alphaproteobacteria</taxon>
        <taxon>Hyphomicrobiales</taxon>
        <taxon>Nitrobacteraceae</taxon>
        <taxon>Nitrobacter</taxon>
    </lineage>
</organism>
<evidence type="ECO:0000313" key="2">
    <source>
        <dbReference type="Proteomes" id="UP000002531"/>
    </source>
</evidence>
<proteinExistence type="predicted"/>
<keyword evidence="2" id="KW-1185">Reference proteome</keyword>
<name>Q3ST23_NITWN</name>
<dbReference type="AlphaFoldDB" id="Q3ST23"/>
<reference evidence="1 2" key="1">
    <citation type="journal article" date="2006" name="Appl. Environ. Microbiol.">
        <title>Genome sequence of the chemolithoautotrophic nitrite-oxidizing bacterium Nitrobacter winogradskyi Nb-255.</title>
        <authorList>
            <person name="Starkenburg S.R."/>
            <person name="Chain P.S."/>
            <person name="Sayavedra-Soto L.A."/>
            <person name="Hauser L."/>
            <person name="Land M.L."/>
            <person name="Larimer F.W."/>
            <person name="Malfatti S.A."/>
            <person name="Klotz M.G."/>
            <person name="Bottomley P.J."/>
            <person name="Arp D.J."/>
            <person name="Hickey W.J."/>
        </authorList>
    </citation>
    <scope>NUCLEOTIDE SEQUENCE [LARGE SCALE GENOMIC DNA]</scope>
    <source>
        <strain evidence="2">ATCC 25391 / DSM 10237 / CIP 104748 / NCIMB 11846 / Nb-255</strain>
    </source>
</reference>
<gene>
    <name evidence="1" type="ordered locus">Nwi_1307</name>
</gene>
<dbReference type="HOGENOM" id="CLU_1276650_0_0_5"/>